<sequence length="408" mass="47083">MKKGYLSEYFEGVAVKTLSKVDADCSSSNQHEIGTTKAMREFLEEEHQKKFHTTYLWFGGEQEGFSVDDYSTHYDTRIGKEDRPPEWRLYYRNNPVTDCMNQGDTLFLAKRRNDHLLFVVAPAGSSIESQLLWLFGYSNQPELKFSARSYSADEGAEIDFTARFLLDELGIEFEDPNANSIDTIIDRFGFQFPKTREFSDLARLTLPEVDVSEDPDLAIIAWLDHEEAMFRRLERRIVSARIEEGFVDQGEVDVDGFLSFSLSVQNRRKSRMGLSFEHHLAAVFDAWSIEYTKGAKTERNNTPDFLFPGETAYFQDDFPNDHLSMLGAKSVCKERWRQILPEADRIEAKHLVTLEPAISAAQTDQMAAHLVQLVVPNSIQSSYTVEQRNWLWSLRDFVDHVKRLERLP</sequence>
<accession>A0A1N6CMX6</accession>
<dbReference type="Pfam" id="PF09019">
    <property type="entry name" value="EcoRII-C"/>
    <property type="match status" value="1"/>
</dbReference>
<dbReference type="Gene3D" id="3.40.91.80">
    <property type="match status" value="1"/>
</dbReference>
<dbReference type="Proteomes" id="UP000185192">
    <property type="component" value="Unassembled WGS sequence"/>
</dbReference>
<evidence type="ECO:0000313" key="2">
    <source>
        <dbReference type="EMBL" id="SIN59903.1"/>
    </source>
</evidence>
<dbReference type="InterPro" id="IPR038365">
    <property type="entry name" value="EcoRII_C_sf"/>
</dbReference>
<reference evidence="3" key="1">
    <citation type="submission" date="2016-11" db="EMBL/GenBank/DDBJ databases">
        <authorList>
            <person name="Varghese N."/>
            <person name="Submissions S."/>
        </authorList>
    </citation>
    <scope>NUCLEOTIDE SEQUENCE [LARGE SCALE GENOMIC DNA]</scope>
    <source>
        <strain evidence="3">DSM 22363</strain>
    </source>
</reference>
<evidence type="ECO:0000259" key="1">
    <source>
        <dbReference type="Pfam" id="PF09019"/>
    </source>
</evidence>
<feature type="domain" description="Restriction endonuclease type II EcoRII C-terminal" evidence="1">
    <location>
        <begin position="230"/>
        <end position="398"/>
    </location>
</feature>
<proteinExistence type="predicted"/>
<dbReference type="AlphaFoldDB" id="A0A1N6CMX6"/>
<dbReference type="GO" id="GO:0009036">
    <property type="term" value="F:type II site-specific deoxyribonuclease activity"/>
    <property type="evidence" value="ECO:0007669"/>
    <property type="project" value="InterPro"/>
</dbReference>
<dbReference type="EMBL" id="FSQW01000001">
    <property type="protein sequence ID" value="SIN59903.1"/>
    <property type="molecule type" value="Genomic_DNA"/>
</dbReference>
<dbReference type="InterPro" id="IPR015109">
    <property type="entry name" value="Restrct_endonuc_II_EcoRII_C"/>
</dbReference>
<dbReference type="GO" id="GO:0003677">
    <property type="term" value="F:DNA binding"/>
    <property type="evidence" value="ECO:0007669"/>
    <property type="project" value="InterPro"/>
</dbReference>
<dbReference type="SUPFAM" id="SSF52980">
    <property type="entry name" value="Restriction endonuclease-like"/>
    <property type="match status" value="1"/>
</dbReference>
<dbReference type="GO" id="GO:0009307">
    <property type="term" value="P:DNA restriction-modification system"/>
    <property type="evidence" value="ECO:0007669"/>
    <property type="project" value="InterPro"/>
</dbReference>
<dbReference type="STRING" id="1123272.SAMN02745824_0441"/>
<protein>
    <submittedName>
        <fullName evidence="2">EcoRII C terminal</fullName>
    </submittedName>
</protein>
<organism evidence="2 3">
    <name type="scientific">Parasphingorhabdus marina DSM 22363</name>
    <dbReference type="NCBI Taxonomy" id="1123272"/>
    <lineage>
        <taxon>Bacteria</taxon>
        <taxon>Pseudomonadati</taxon>
        <taxon>Pseudomonadota</taxon>
        <taxon>Alphaproteobacteria</taxon>
        <taxon>Sphingomonadales</taxon>
        <taxon>Sphingomonadaceae</taxon>
        <taxon>Parasphingorhabdus</taxon>
    </lineage>
</organism>
<name>A0A1N6CMX6_9SPHN</name>
<dbReference type="InterPro" id="IPR011335">
    <property type="entry name" value="Restrct_endonuc-II-like"/>
</dbReference>
<keyword evidence="3" id="KW-1185">Reference proteome</keyword>
<dbReference type="RefSeq" id="WP_074203509.1">
    <property type="nucleotide sequence ID" value="NZ_FSQW01000001.1"/>
</dbReference>
<dbReference type="OrthoDB" id="9797574at2"/>
<gene>
    <name evidence="2" type="ORF">SAMN02745824_0441</name>
</gene>
<evidence type="ECO:0000313" key="3">
    <source>
        <dbReference type="Proteomes" id="UP000185192"/>
    </source>
</evidence>